<dbReference type="EC" id="3.1.6.1" evidence="8"/>
<evidence type="ECO:0000313" key="8">
    <source>
        <dbReference type="EMBL" id="AKJ63422.1"/>
    </source>
</evidence>
<dbReference type="GO" id="GO:0046872">
    <property type="term" value="F:metal ion binding"/>
    <property type="evidence" value="ECO:0007669"/>
    <property type="project" value="UniProtKB-KW"/>
</dbReference>
<keyword evidence="2" id="KW-0479">Metal-binding</keyword>
<name>A0A0G3EDF7_9BACT</name>
<dbReference type="Gene3D" id="3.40.720.10">
    <property type="entry name" value="Alkaline Phosphatase, subunit A"/>
    <property type="match status" value="1"/>
</dbReference>
<feature type="signal peptide" evidence="6">
    <location>
        <begin position="1"/>
        <end position="22"/>
    </location>
</feature>
<keyword evidence="9" id="KW-1185">Reference proteome</keyword>
<evidence type="ECO:0000313" key="9">
    <source>
        <dbReference type="Proteomes" id="UP000035268"/>
    </source>
</evidence>
<evidence type="ECO:0000256" key="5">
    <source>
        <dbReference type="SAM" id="MobiDB-lite"/>
    </source>
</evidence>
<dbReference type="PANTHER" id="PTHR42693:SF53">
    <property type="entry name" value="ENDO-4-O-SULFATASE"/>
    <property type="match status" value="1"/>
</dbReference>
<dbReference type="KEGG" id="vbl:L21SP4_00137"/>
<feature type="chain" id="PRO_5005183901" evidence="6">
    <location>
        <begin position="23"/>
        <end position="544"/>
    </location>
</feature>
<evidence type="ECO:0000256" key="3">
    <source>
        <dbReference type="ARBA" id="ARBA00022801"/>
    </source>
</evidence>
<dbReference type="OrthoDB" id="9783154at2"/>
<dbReference type="PATRIC" id="fig|1609981.3.peg.143"/>
<dbReference type="RefSeq" id="WP_052880851.1">
    <property type="nucleotide sequence ID" value="NZ_CP010904.1"/>
</dbReference>
<gene>
    <name evidence="8" type="primary">atsA_2</name>
    <name evidence="8" type="ORF">L21SP4_00137</name>
</gene>
<accession>A0A0G3EDF7</accession>
<evidence type="ECO:0000256" key="4">
    <source>
        <dbReference type="ARBA" id="ARBA00022837"/>
    </source>
</evidence>
<keyword evidence="3 8" id="KW-0378">Hydrolase</keyword>
<dbReference type="InterPro" id="IPR017850">
    <property type="entry name" value="Alkaline_phosphatase_core_sf"/>
</dbReference>
<reference evidence="9" key="1">
    <citation type="submission" date="2015-02" db="EMBL/GenBank/DDBJ databases">
        <title>Description and complete genome sequence of the first cultured representative of the subdivision 5 of the Verrucomicrobia phylum.</title>
        <authorList>
            <person name="Spring S."/>
            <person name="Bunk B."/>
            <person name="Sproer C."/>
            <person name="Klenk H.-P."/>
        </authorList>
    </citation>
    <scope>NUCLEOTIDE SEQUENCE [LARGE SCALE GENOMIC DNA]</scope>
    <source>
        <strain evidence="9">L21-Fru-AB</strain>
    </source>
</reference>
<evidence type="ECO:0000256" key="2">
    <source>
        <dbReference type="ARBA" id="ARBA00022723"/>
    </source>
</evidence>
<feature type="region of interest" description="Disordered" evidence="5">
    <location>
        <begin position="247"/>
        <end position="272"/>
    </location>
</feature>
<dbReference type="CDD" id="cd16025">
    <property type="entry name" value="PAS_like"/>
    <property type="match status" value="1"/>
</dbReference>
<dbReference type="EMBL" id="CP010904">
    <property type="protein sequence ID" value="AKJ63422.1"/>
    <property type="molecule type" value="Genomic_DNA"/>
</dbReference>
<dbReference type="SUPFAM" id="SSF53649">
    <property type="entry name" value="Alkaline phosphatase-like"/>
    <property type="match status" value="1"/>
</dbReference>
<dbReference type="GO" id="GO:0004065">
    <property type="term" value="F:arylsulfatase activity"/>
    <property type="evidence" value="ECO:0007669"/>
    <property type="project" value="UniProtKB-EC"/>
</dbReference>
<dbReference type="Pfam" id="PF00884">
    <property type="entry name" value="Sulfatase"/>
    <property type="match status" value="1"/>
</dbReference>
<dbReference type="InterPro" id="IPR000917">
    <property type="entry name" value="Sulfatase_N"/>
</dbReference>
<proteinExistence type="inferred from homology"/>
<dbReference type="Gene3D" id="3.30.1120.10">
    <property type="match status" value="1"/>
</dbReference>
<dbReference type="InterPro" id="IPR024607">
    <property type="entry name" value="Sulfatase_CS"/>
</dbReference>
<comment type="similarity">
    <text evidence="1">Belongs to the sulfatase family.</text>
</comment>
<evidence type="ECO:0000259" key="7">
    <source>
        <dbReference type="Pfam" id="PF00884"/>
    </source>
</evidence>
<feature type="domain" description="Sulfatase N-terminal" evidence="7">
    <location>
        <begin position="27"/>
        <end position="440"/>
    </location>
</feature>
<evidence type="ECO:0000256" key="1">
    <source>
        <dbReference type="ARBA" id="ARBA00008779"/>
    </source>
</evidence>
<evidence type="ECO:0000256" key="6">
    <source>
        <dbReference type="SAM" id="SignalP"/>
    </source>
</evidence>
<organism evidence="8 9">
    <name type="scientific">Kiritimatiella glycovorans</name>
    <dbReference type="NCBI Taxonomy" id="1307763"/>
    <lineage>
        <taxon>Bacteria</taxon>
        <taxon>Pseudomonadati</taxon>
        <taxon>Kiritimatiellota</taxon>
        <taxon>Kiritimatiellia</taxon>
        <taxon>Kiritimatiellales</taxon>
        <taxon>Kiritimatiellaceae</taxon>
        <taxon>Kiritimatiella</taxon>
    </lineage>
</organism>
<keyword evidence="4" id="KW-0106">Calcium</keyword>
<reference evidence="8 9" key="2">
    <citation type="journal article" date="2016" name="ISME J.">
        <title>Characterization of the first cultured representative of Verrucomicrobia subdivision 5 indicates the proposal of a novel phylum.</title>
        <authorList>
            <person name="Spring S."/>
            <person name="Bunk B."/>
            <person name="Sproer C."/>
            <person name="Schumann P."/>
            <person name="Rohde M."/>
            <person name="Tindall B.J."/>
            <person name="Klenk H.P."/>
        </authorList>
    </citation>
    <scope>NUCLEOTIDE SEQUENCE [LARGE SCALE GENOMIC DNA]</scope>
    <source>
        <strain evidence="8 9">L21-Fru-AB</strain>
    </source>
</reference>
<keyword evidence="6" id="KW-0732">Signal</keyword>
<sequence precursor="true">MKKHFALVVMLTLWLLAGPLRAADKRPNILLIIADDLGFSDPGCYGSEIHTPNLDRLAAEGTRFTRFYNCARCWPTRTSIMTGYYATQTGADPNLGNGNYVDWTTPLPQMLEPHGYRTYHSGKWHVQATGCLSAHSAGFDRAYDEAQGWLYYTPFYHALDGEMLPQPSLEDDYFMDRAIGTRMVEFLEQHFDEHSDRPFFAYLSFLGPHYPLKAPEEFVDKYEGVYDEGWDAIRRRRFERQRELGFPSDWEPAAPEPHVISEHSPQTDAARGEQNEKLGFEDVYRYTPWDSLSPERQRQQADKMEIHAAMVDHLDHQIGRVLTLLEQNDALDNTLVMFLSDNGADSTQMYPDQQMKAEQLYYHDPEARWGSEYTVLALGPAWSSACNTPFRRHKIWTHEGGIATPLIVRWPEGLEVEAGSFVHARGHVIDFMPTFLELAGGAVRPPAEAAPPFPGRSMLPAFRGEPIGHEVLYFKHAGNRALIKGEWKVVSAAIDENEWELYHLAEDRTEMHNLRSSHFEKLRELVLEWHEIDNRYGRQGGYTK</sequence>
<dbReference type="AlphaFoldDB" id="A0A0G3EDF7"/>
<protein>
    <submittedName>
        <fullName evidence="8">Arylsulfatase</fullName>
        <ecNumber evidence="8">3.1.6.1</ecNumber>
    </submittedName>
</protein>
<dbReference type="Proteomes" id="UP000035268">
    <property type="component" value="Chromosome"/>
</dbReference>
<dbReference type="STRING" id="1307763.L21SP4_00137"/>
<dbReference type="PANTHER" id="PTHR42693">
    <property type="entry name" value="ARYLSULFATASE FAMILY MEMBER"/>
    <property type="match status" value="1"/>
</dbReference>
<dbReference type="InterPro" id="IPR050738">
    <property type="entry name" value="Sulfatase"/>
</dbReference>
<dbReference type="PROSITE" id="PS00149">
    <property type="entry name" value="SULFATASE_2"/>
    <property type="match status" value="1"/>
</dbReference>